<evidence type="ECO:0000256" key="7">
    <source>
        <dbReference type="PROSITE-ProRule" id="PRU01094"/>
    </source>
</evidence>
<dbReference type="Pfam" id="PF07766">
    <property type="entry name" value="LETM1_RBD"/>
    <property type="match status" value="1"/>
</dbReference>
<evidence type="ECO:0000256" key="3">
    <source>
        <dbReference type="ARBA" id="ARBA00022792"/>
    </source>
</evidence>
<accession>A0A8J6FIE6</accession>
<dbReference type="GO" id="GO:0005743">
    <property type="term" value="C:mitochondrial inner membrane"/>
    <property type="evidence" value="ECO:0007669"/>
    <property type="project" value="UniProtKB-SubCell"/>
</dbReference>
<reference evidence="10" key="1">
    <citation type="thesis" date="2020" institute="ProQuest LLC" country="789 East Eisenhower Parkway, Ann Arbor, MI, USA">
        <title>Comparative Genomics and Chromosome Evolution.</title>
        <authorList>
            <person name="Mudd A.B."/>
        </authorList>
    </citation>
    <scope>NUCLEOTIDE SEQUENCE</scope>
    <source>
        <strain evidence="10">HN-11 Male</strain>
        <tissue evidence="10">Kidney and liver</tissue>
    </source>
</reference>
<comment type="subcellular location">
    <subcellularLocation>
        <location evidence="1">Mitochondrion inner membrane</location>
        <topology evidence="1">Single-pass membrane protein</topology>
    </subcellularLocation>
</comment>
<feature type="domain" description="Letm1 RBD" evidence="9">
    <location>
        <begin position="193"/>
        <end position="411"/>
    </location>
</feature>
<evidence type="ECO:0000256" key="1">
    <source>
        <dbReference type="ARBA" id="ARBA00004434"/>
    </source>
</evidence>
<keyword evidence="11" id="KW-1185">Reference proteome</keyword>
<feature type="transmembrane region" description="Helical" evidence="8">
    <location>
        <begin position="147"/>
        <end position="170"/>
    </location>
</feature>
<dbReference type="EMBL" id="WNTK01000002">
    <property type="protein sequence ID" value="KAG9488633.1"/>
    <property type="molecule type" value="Genomic_DNA"/>
</dbReference>
<dbReference type="GO" id="GO:0043022">
    <property type="term" value="F:ribosome binding"/>
    <property type="evidence" value="ECO:0007669"/>
    <property type="project" value="InterPro"/>
</dbReference>
<comment type="caution">
    <text evidence="10">The sequence shown here is derived from an EMBL/GenBank/DDBJ whole genome shotgun (WGS) entry which is preliminary data.</text>
</comment>
<evidence type="ECO:0000259" key="9">
    <source>
        <dbReference type="PROSITE" id="PS51758"/>
    </source>
</evidence>
<protein>
    <recommendedName>
        <fullName evidence="9">Letm1 RBD domain-containing protein</fullName>
    </recommendedName>
</protein>
<dbReference type="Proteomes" id="UP000770717">
    <property type="component" value="Unassembled WGS sequence"/>
</dbReference>
<organism evidence="10 11">
    <name type="scientific">Eleutherodactylus coqui</name>
    <name type="common">Puerto Rican coqui</name>
    <dbReference type="NCBI Taxonomy" id="57060"/>
    <lineage>
        <taxon>Eukaryota</taxon>
        <taxon>Metazoa</taxon>
        <taxon>Chordata</taxon>
        <taxon>Craniata</taxon>
        <taxon>Vertebrata</taxon>
        <taxon>Euteleostomi</taxon>
        <taxon>Amphibia</taxon>
        <taxon>Batrachia</taxon>
        <taxon>Anura</taxon>
        <taxon>Neobatrachia</taxon>
        <taxon>Hyloidea</taxon>
        <taxon>Eleutherodactylidae</taxon>
        <taxon>Eleutherodactylinae</taxon>
        <taxon>Eleutherodactylus</taxon>
        <taxon>Eleutherodactylus</taxon>
    </lineage>
</organism>
<gene>
    <name evidence="10" type="ORF">GDO78_004922</name>
</gene>
<dbReference type="PANTHER" id="PTHR14009">
    <property type="entry name" value="LEUCINE ZIPPER-EF-HAND CONTAINING TRANSMEMBRANE PROTEIN"/>
    <property type="match status" value="1"/>
</dbReference>
<dbReference type="OrthoDB" id="624114at2759"/>
<evidence type="ECO:0000256" key="4">
    <source>
        <dbReference type="ARBA" id="ARBA00022989"/>
    </source>
</evidence>
<dbReference type="PROSITE" id="PS51758">
    <property type="entry name" value="LETM1_RBD"/>
    <property type="match status" value="1"/>
</dbReference>
<dbReference type="GO" id="GO:0030003">
    <property type="term" value="P:intracellular monoatomic cation homeostasis"/>
    <property type="evidence" value="ECO:0007669"/>
    <property type="project" value="TreeGrafter"/>
</dbReference>
<keyword evidence="2 8" id="KW-0812">Transmembrane</keyword>
<evidence type="ECO:0000313" key="11">
    <source>
        <dbReference type="Proteomes" id="UP000770717"/>
    </source>
</evidence>
<keyword evidence="5 7" id="KW-0496">Mitochondrion</keyword>
<evidence type="ECO:0000256" key="2">
    <source>
        <dbReference type="ARBA" id="ARBA00022692"/>
    </source>
</evidence>
<evidence type="ECO:0000256" key="8">
    <source>
        <dbReference type="SAM" id="Phobius"/>
    </source>
</evidence>
<proteinExistence type="predicted"/>
<sequence>MASSSCGLVLASLRSRSCCVALQKTSCPLYSTISHHQNAWLSSMARCSTHTNFIYPTISSHHFHTSVLQLQNLPPPAPATQEPEKSPQVVHKSLGQRVVDEIKHFYHGFRLLWIDTKVAARMVWRLLHGQVLSRRERRRLMRTCADLFRLLPFMVFVIVPFMEFLLPVFLKLFPEMLPSTFESESKKAEKMKKKLGAKLEMAKFLQETISEMARRNKAETGGDRQQQFSSYVQQVRVTGEQPTTQEIVRFSKLFEDELTLEHLERSQLAALCRLLELPPIGTNNLLRFQLLMKLRSIKADDEMISKEGVDNLTVAELQAASRSRGMRSLGLTEEQLRHQVKQWLDLHLKENVPPSLLLLSRALFLTDVKPKPIMPVKQTVEVPKSSSPSVPLPDPKEMLTDSAPVLQDVQYGNIIF</sequence>
<evidence type="ECO:0000256" key="6">
    <source>
        <dbReference type="ARBA" id="ARBA00023136"/>
    </source>
</evidence>
<name>A0A8J6FIE6_ELECQ</name>
<keyword evidence="4 8" id="KW-1133">Transmembrane helix</keyword>
<dbReference type="InterPro" id="IPR044202">
    <property type="entry name" value="LETM1/MDM38-like"/>
</dbReference>
<dbReference type="InterPro" id="IPR033122">
    <property type="entry name" value="LETM1-like_RBD"/>
</dbReference>
<dbReference type="AlphaFoldDB" id="A0A8J6FIE6"/>
<evidence type="ECO:0000256" key="5">
    <source>
        <dbReference type="ARBA" id="ARBA00023128"/>
    </source>
</evidence>
<keyword evidence="6 8" id="KW-0472">Membrane</keyword>
<keyword evidence="3" id="KW-0999">Mitochondrion inner membrane</keyword>
<dbReference type="PANTHER" id="PTHR14009:SF7">
    <property type="entry name" value="LETM1 DOMAIN-CONTAINING PROTEIN LETM2, MITOCHONDRIAL"/>
    <property type="match status" value="1"/>
</dbReference>
<evidence type="ECO:0000313" key="10">
    <source>
        <dbReference type="EMBL" id="KAG9488633.1"/>
    </source>
</evidence>